<evidence type="ECO:0000256" key="11">
    <source>
        <dbReference type="ARBA" id="ARBA00023136"/>
    </source>
</evidence>
<evidence type="ECO:0000259" key="19">
    <source>
        <dbReference type="PROSITE" id="PS50885"/>
    </source>
</evidence>
<evidence type="ECO:0000256" key="7">
    <source>
        <dbReference type="ARBA" id="ARBA00022741"/>
    </source>
</evidence>
<dbReference type="InterPro" id="IPR003661">
    <property type="entry name" value="HisK_dim/P_dom"/>
</dbReference>
<dbReference type="KEGG" id="cohn:KCTCHS21_47480"/>
<keyword evidence="8" id="KW-0418">Kinase</keyword>
<evidence type="ECO:0000256" key="9">
    <source>
        <dbReference type="ARBA" id="ARBA00022840"/>
    </source>
</evidence>
<dbReference type="InterPro" id="IPR013767">
    <property type="entry name" value="PAS_fold"/>
</dbReference>
<dbReference type="InterPro" id="IPR000014">
    <property type="entry name" value="PAS"/>
</dbReference>
<dbReference type="InterPro" id="IPR050736">
    <property type="entry name" value="Sensor_HK_Regulatory"/>
</dbReference>
<dbReference type="EC" id="2.7.13.3" evidence="3"/>
<evidence type="ECO:0000256" key="3">
    <source>
        <dbReference type="ARBA" id="ARBA00012438"/>
    </source>
</evidence>
<evidence type="ECO:0000256" key="8">
    <source>
        <dbReference type="ARBA" id="ARBA00022777"/>
    </source>
</evidence>
<dbReference type="CDD" id="cd00130">
    <property type="entry name" value="PAS"/>
    <property type="match status" value="1"/>
</dbReference>
<dbReference type="CDD" id="cd06225">
    <property type="entry name" value="HAMP"/>
    <property type="match status" value="1"/>
</dbReference>
<dbReference type="InterPro" id="IPR003594">
    <property type="entry name" value="HATPase_dom"/>
</dbReference>
<dbReference type="GO" id="GO:0000155">
    <property type="term" value="F:phosphorelay sensor kinase activity"/>
    <property type="evidence" value="ECO:0007669"/>
    <property type="project" value="InterPro"/>
</dbReference>
<gene>
    <name evidence="20" type="ORF">KCTCHS21_47480</name>
</gene>
<evidence type="ECO:0000313" key="20">
    <source>
        <dbReference type="EMBL" id="BBI35349.1"/>
    </source>
</evidence>
<feature type="domain" description="PAC" evidence="18">
    <location>
        <begin position="365"/>
        <end position="417"/>
    </location>
</feature>
<dbReference type="SMART" id="SM00387">
    <property type="entry name" value="HATPase_c"/>
    <property type="match status" value="1"/>
</dbReference>
<dbReference type="SUPFAM" id="SSF55785">
    <property type="entry name" value="PYP-like sensor domain (PAS domain)"/>
    <property type="match status" value="2"/>
</dbReference>
<dbReference type="GO" id="GO:0006355">
    <property type="term" value="P:regulation of DNA-templated transcription"/>
    <property type="evidence" value="ECO:0007669"/>
    <property type="project" value="InterPro"/>
</dbReference>
<dbReference type="InterPro" id="IPR004358">
    <property type="entry name" value="Sig_transdc_His_kin-like_C"/>
</dbReference>
<sequence>MEARKIKPTRIRTKYMRTLLGVISLVLLVGIAFYFYASDEQRVLDEQREEMALKTRTIESLSDTLYSFLFRARGYYAFQSTKELKQLEIELKLFDEQLKNFSTLNLTSDEKKASEDLRTFYDDYTTNLLPKAIGLVKSKDFDGLRALLESDSNQIVFDFLDFTQKLKKKSDKNFDELISKTIKQANEFTIVSILFGLTILLVLGLLFWNLLRSLITPIVTLEAATKSLAAGRELPLMQSNRRDELGRLHDSFIAMTRSIQDNEEELMVQNEELQAQQEELQAQQTQLQHSLNEIESIMKALDQSSAVAILNEYGVFTYTNERLTDLTQFQASELIGKPYKVISIRDSSLQALAKMQGRVREGGVWNAELEVERRDQSAIWLNLTVVPYLNEHGNIYKYIMIANDISMNKSIQQELVESLQQIEETMSILENHNLLNHEITYTLNKKDFVEKFIHFINEFYSFDSSFFMIIRDSIHVSRGLPQEVVDRYVTPSSHAMLDRLAEENTYIVQRAASNSELGISIEAVDCFDLYTAVKDANNKVVGVFCATRIGRRFLEEELEEIKGIMIRVSLAVERMEMVEDIEMARKLNQDIVNNVNEGIQFVNSDGIMTHSNKALLNIILCERWTEGQAIPVGQWMRDIVDQCNTPSELESFFNQAISEEMQESSSIQYSIGEGSKKYIDVYATPVVRREVRIGTLFVHRDITKEHELDIMKSELVSTVSHELRTPLSSVLGFTELLLSKPLKPERQRKYLETIHKEALRLTNLINDFLDLQRMESGKQQYDVETYALNRIAMEVIDQYKVGNKHNVLLIDEAKFADVEVDKARIVQVFTNLISNAIKFSPDEGDVKVRMYNVPGHIVVKIEDKGLGIPKSQIDILFQKFRRVDNSTSRKVGGTGLGLAICKEIIEKHHGKIGIESVEGEGTTTWFELPLWSYEHPREEDMIVLPEGNDKDKIQNVMIVEDDSSLSLLLSEELKAKGFRVTHHYNAQKAFQEALTTPFVGIVVDIMLGDELDGWDLIRMLKNDSRTAKIPIVISSALDKSDENLKTYSIQKYLTKPYPPRELSTAFTEIIGSNEQNGDILFPDIIEVEESE</sequence>
<evidence type="ECO:0000256" key="13">
    <source>
        <dbReference type="SAM" id="Coils"/>
    </source>
</evidence>
<dbReference type="Pfam" id="PF02518">
    <property type="entry name" value="HATPase_c"/>
    <property type="match status" value="1"/>
</dbReference>
<feature type="domain" description="Histidine kinase" evidence="15">
    <location>
        <begin position="718"/>
        <end position="932"/>
    </location>
</feature>
<proteinExistence type="predicted"/>
<feature type="domain" description="Response regulatory" evidence="16">
    <location>
        <begin position="955"/>
        <end position="1070"/>
    </location>
</feature>
<keyword evidence="14" id="KW-0812">Transmembrane</keyword>
<comment type="subcellular location">
    <subcellularLocation>
        <location evidence="2">Cell membrane</location>
        <topology evidence="2">Multi-pass membrane protein</topology>
    </subcellularLocation>
</comment>
<dbReference type="NCBIfam" id="TIGR00229">
    <property type="entry name" value="sensory_box"/>
    <property type="match status" value="1"/>
</dbReference>
<dbReference type="InterPro" id="IPR005467">
    <property type="entry name" value="His_kinase_dom"/>
</dbReference>
<organism evidence="20 21">
    <name type="scientific">Cohnella abietis</name>
    <dbReference type="NCBI Taxonomy" id="2507935"/>
    <lineage>
        <taxon>Bacteria</taxon>
        <taxon>Bacillati</taxon>
        <taxon>Bacillota</taxon>
        <taxon>Bacilli</taxon>
        <taxon>Bacillales</taxon>
        <taxon>Paenibacillaceae</taxon>
        <taxon>Cohnella</taxon>
    </lineage>
</organism>
<dbReference type="FunFam" id="3.30.565.10:FF:000006">
    <property type="entry name" value="Sensor histidine kinase WalK"/>
    <property type="match status" value="1"/>
</dbReference>
<keyword evidence="13" id="KW-0175">Coiled coil</keyword>
<keyword evidence="11 14" id="KW-0472">Membrane</keyword>
<evidence type="ECO:0000313" key="21">
    <source>
        <dbReference type="Proteomes" id="UP000289856"/>
    </source>
</evidence>
<dbReference type="InterPro" id="IPR036890">
    <property type="entry name" value="HATPase_C_sf"/>
</dbReference>
<dbReference type="Pfam" id="PF00072">
    <property type="entry name" value="Response_reg"/>
    <property type="match status" value="1"/>
</dbReference>
<dbReference type="CDD" id="cd16922">
    <property type="entry name" value="HATPase_EvgS-ArcB-TorS-like"/>
    <property type="match status" value="1"/>
</dbReference>
<dbReference type="Gene3D" id="3.30.450.20">
    <property type="entry name" value="PAS domain"/>
    <property type="match status" value="2"/>
</dbReference>
<dbReference type="SUPFAM" id="SSF52172">
    <property type="entry name" value="CheY-like"/>
    <property type="match status" value="1"/>
</dbReference>
<dbReference type="FunFam" id="1.10.287.130:FF:000001">
    <property type="entry name" value="Two-component sensor histidine kinase"/>
    <property type="match status" value="1"/>
</dbReference>
<accession>A0A3T1DB83</accession>
<keyword evidence="9" id="KW-0067">ATP-binding</keyword>
<dbReference type="AlphaFoldDB" id="A0A3T1DB83"/>
<dbReference type="InterPro" id="IPR003660">
    <property type="entry name" value="HAMP_dom"/>
</dbReference>
<protein>
    <recommendedName>
        <fullName evidence="3">histidine kinase</fullName>
        <ecNumber evidence="3">2.7.13.3</ecNumber>
    </recommendedName>
</protein>
<dbReference type="Gene3D" id="1.10.287.130">
    <property type="match status" value="1"/>
</dbReference>
<dbReference type="PROSITE" id="PS50109">
    <property type="entry name" value="HIS_KIN"/>
    <property type="match status" value="1"/>
</dbReference>
<dbReference type="PANTHER" id="PTHR43711:SF31">
    <property type="entry name" value="HISTIDINE KINASE"/>
    <property type="match status" value="1"/>
</dbReference>
<dbReference type="Gene3D" id="6.10.340.10">
    <property type="match status" value="1"/>
</dbReference>
<feature type="coiled-coil region" evidence="13">
    <location>
        <begin position="256"/>
        <end position="293"/>
    </location>
</feature>
<dbReference type="SUPFAM" id="SSF55874">
    <property type="entry name" value="ATPase domain of HSP90 chaperone/DNA topoisomerase II/histidine kinase"/>
    <property type="match status" value="1"/>
</dbReference>
<keyword evidence="14" id="KW-1133">Transmembrane helix</keyword>
<keyword evidence="10" id="KW-0902">Two-component regulatory system</keyword>
<dbReference type="SMART" id="SM00086">
    <property type="entry name" value="PAC"/>
    <property type="match status" value="2"/>
</dbReference>
<evidence type="ECO:0000256" key="2">
    <source>
        <dbReference type="ARBA" id="ARBA00004651"/>
    </source>
</evidence>
<keyword evidence="4" id="KW-1003">Cell membrane</keyword>
<dbReference type="RefSeq" id="WP_130613934.1">
    <property type="nucleotide sequence ID" value="NZ_AP019400.1"/>
</dbReference>
<dbReference type="OrthoDB" id="9813151at2"/>
<dbReference type="Gene3D" id="3.40.50.2300">
    <property type="match status" value="1"/>
</dbReference>
<dbReference type="SUPFAM" id="SSF47384">
    <property type="entry name" value="Homodimeric domain of signal transducing histidine kinase"/>
    <property type="match status" value="1"/>
</dbReference>
<reference evidence="20 21" key="1">
    <citation type="submission" date="2019-01" db="EMBL/GenBank/DDBJ databases">
        <title>Complete genome sequence of Cohnella hallensis HS21 isolated from Korean fir (Abies koreana) rhizospheric soil.</title>
        <authorList>
            <person name="Jiang L."/>
            <person name="Kang S.W."/>
            <person name="Kim S."/>
            <person name="Jung J."/>
            <person name="Kim C.Y."/>
            <person name="Kim D.H."/>
            <person name="Kim S.W."/>
            <person name="Lee J."/>
        </authorList>
    </citation>
    <scope>NUCLEOTIDE SEQUENCE [LARGE SCALE GENOMIC DNA]</scope>
    <source>
        <strain evidence="20 21">HS21</strain>
    </source>
</reference>
<dbReference type="InterPro" id="IPR000700">
    <property type="entry name" value="PAS-assoc_C"/>
</dbReference>
<feature type="transmembrane region" description="Helical" evidence="14">
    <location>
        <begin position="15"/>
        <end position="37"/>
    </location>
</feature>
<dbReference type="Pfam" id="PF13426">
    <property type="entry name" value="PAS_9"/>
    <property type="match status" value="1"/>
</dbReference>
<dbReference type="Pfam" id="PF00512">
    <property type="entry name" value="HisKA"/>
    <property type="match status" value="1"/>
</dbReference>
<keyword evidence="7" id="KW-0547">Nucleotide-binding</keyword>
<evidence type="ECO:0000259" key="18">
    <source>
        <dbReference type="PROSITE" id="PS50113"/>
    </source>
</evidence>
<feature type="transmembrane region" description="Helical" evidence="14">
    <location>
        <begin position="188"/>
        <end position="211"/>
    </location>
</feature>
<feature type="domain" description="PAS" evidence="17">
    <location>
        <begin position="290"/>
        <end position="337"/>
    </location>
</feature>
<dbReference type="PROSITE" id="PS50113">
    <property type="entry name" value="PAC"/>
    <property type="match status" value="1"/>
</dbReference>
<dbReference type="CDD" id="cd00082">
    <property type="entry name" value="HisKA"/>
    <property type="match status" value="1"/>
</dbReference>
<keyword evidence="6" id="KW-0808">Transferase</keyword>
<keyword evidence="21" id="KW-1185">Reference proteome</keyword>
<keyword evidence="5 12" id="KW-0597">Phosphoprotein</keyword>
<evidence type="ECO:0000256" key="4">
    <source>
        <dbReference type="ARBA" id="ARBA00022475"/>
    </source>
</evidence>
<dbReference type="PANTHER" id="PTHR43711">
    <property type="entry name" value="TWO-COMPONENT HISTIDINE KINASE"/>
    <property type="match status" value="1"/>
</dbReference>
<dbReference type="InterPro" id="IPR001610">
    <property type="entry name" value="PAC"/>
</dbReference>
<dbReference type="PRINTS" id="PR00344">
    <property type="entry name" value="BCTRLSENSOR"/>
</dbReference>
<evidence type="ECO:0000256" key="10">
    <source>
        <dbReference type="ARBA" id="ARBA00023012"/>
    </source>
</evidence>
<evidence type="ECO:0000256" key="14">
    <source>
        <dbReference type="SAM" id="Phobius"/>
    </source>
</evidence>
<feature type="domain" description="HAMP" evidence="19">
    <location>
        <begin position="212"/>
        <end position="264"/>
    </location>
</feature>
<dbReference type="Proteomes" id="UP000289856">
    <property type="component" value="Chromosome"/>
</dbReference>
<dbReference type="GO" id="GO:0005524">
    <property type="term" value="F:ATP binding"/>
    <property type="evidence" value="ECO:0007669"/>
    <property type="project" value="UniProtKB-KW"/>
</dbReference>
<dbReference type="GO" id="GO:0005886">
    <property type="term" value="C:plasma membrane"/>
    <property type="evidence" value="ECO:0007669"/>
    <property type="project" value="UniProtKB-SubCell"/>
</dbReference>
<dbReference type="InterPro" id="IPR036097">
    <property type="entry name" value="HisK_dim/P_sf"/>
</dbReference>
<dbReference type="SMART" id="SM00448">
    <property type="entry name" value="REC"/>
    <property type="match status" value="1"/>
</dbReference>
<dbReference type="Pfam" id="PF00989">
    <property type="entry name" value="PAS"/>
    <property type="match status" value="1"/>
</dbReference>
<evidence type="ECO:0000259" key="17">
    <source>
        <dbReference type="PROSITE" id="PS50112"/>
    </source>
</evidence>
<dbReference type="PROSITE" id="PS50885">
    <property type="entry name" value="HAMP"/>
    <property type="match status" value="1"/>
</dbReference>
<dbReference type="PROSITE" id="PS50112">
    <property type="entry name" value="PAS"/>
    <property type="match status" value="1"/>
</dbReference>
<evidence type="ECO:0000256" key="12">
    <source>
        <dbReference type="PROSITE-ProRule" id="PRU00169"/>
    </source>
</evidence>
<feature type="modified residue" description="4-aspartylphosphate" evidence="12">
    <location>
        <position position="1004"/>
    </location>
</feature>
<dbReference type="InterPro" id="IPR001789">
    <property type="entry name" value="Sig_transdc_resp-reg_receiver"/>
</dbReference>
<dbReference type="InterPro" id="IPR035965">
    <property type="entry name" value="PAS-like_dom_sf"/>
</dbReference>
<dbReference type="InterPro" id="IPR011006">
    <property type="entry name" value="CheY-like_superfamily"/>
</dbReference>
<feature type="coiled-coil region" evidence="13">
    <location>
        <begin position="44"/>
        <end position="104"/>
    </location>
</feature>
<evidence type="ECO:0000259" key="15">
    <source>
        <dbReference type="PROSITE" id="PS50109"/>
    </source>
</evidence>
<evidence type="ECO:0000256" key="1">
    <source>
        <dbReference type="ARBA" id="ARBA00000085"/>
    </source>
</evidence>
<name>A0A3T1DB83_9BACL</name>
<evidence type="ECO:0000256" key="5">
    <source>
        <dbReference type="ARBA" id="ARBA00022553"/>
    </source>
</evidence>
<comment type="catalytic activity">
    <reaction evidence="1">
        <text>ATP + protein L-histidine = ADP + protein N-phospho-L-histidine.</text>
        <dbReference type="EC" id="2.7.13.3"/>
    </reaction>
</comment>
<dbReference type="EMBL" id="AP019400">
    <property type="protein sequence ID" value="BBI35349.1"/>
    <property type="molecule type" value="Genomic_DNA"/>
</dbReference>
<evidence type="ECO:0000256" key="6">
    <source>
        <dbReference type="ARBA" id="ARBA00022679"/>
    </source>
</evidence>
<evidence type="ECO:0000259" key="16">
    <source>
        <dbReference type="PROSITE" id="PS50110"/>
    </source>
</evidence>
<dbReference type="PROSITE" id="PS50110">
    <property type="entry name" value="RESPONSE_REGULATORY"/>
    <property type="match status" value="1"/>
</dbReference>
<dbReference type="Gene3D" id="3.30.565.10">
    <property type="entry name" value="Histidine kinase-like ATPase, C-terminal domain"/>
    <property type="match status" value="1"/>
</dbReference>
<dbReference type="SMART" id="SM00388">
    <property type="entry name" value="HisKA"/>
    <property type="match status" value="1"/>
</dbReference>